<organism evidence="2 3">
    <name type="scientific">Henosepilachna vigintioctopunctata</name>
    <dbReference type="NCBI Taxonomy" id="420089"/>
    <lineage>
        <taxon>Eukaryota</taxon>
        <taxon>Metazoa</taxon>
        <taxon>Ecdysozoa</taxon>
        <taxon>Arthropoda</taxon>
        <taxon>Hexapoda</taxon>
        <taxon>Insecta</taxon>
        <taxon>Pterygota</taxon>
        <taxon>Neoptera</taxon>
        <taxon>Endopterygota</taxon>
        <taxon>Coleoptera</taxon>
        <taxon>Polyphaga</taxon>
        <taxon>Cucujiformia</taxon>
        <taxon>Coccinelloidea</taxon>
        <taxon>Coccinellidae</taxon>
        <taxon>Epilachninae</taxon>
        <taxon>Epilachnini</taxon>
        <taxon>Henosepilachna</taxon>
    </lineage>
</organism>
<proteinExistence type="predicted"/>
<comment type="caution">
    <text evidence="2">The sequence shown here is derived from an EMBL/GenBank/DDBJ whole genome shotgun (WGS) entry which is preliminary data.</text>
</comment>
<accession>A0AAW1U113</accession>
<protein>
    <submittedName>
        <fullName evidence="2">Uncharacterized protein</fullName>
    </submittedName>
</protein>
<sequence length="256" mass="27662">MASTELAFSDEDFAPTEVYTYVDLSDTEGVTPDVSDEYYQDTGSEVDMSDIEMDFYDSEDYQVWASEDDFSFTGGVETYSPESPPPSERGLPVNMSVSEGDMDTYSPESPPPSERGYDFTFTGGLDTDSPESPPPSERGFPVNMSVSEGDMDTYSPESPPPSERGFPVNVSGTEDDMDASYSEYSGVSRIEVDSEGVEYVFEYEFSGIPESVVVVVSFTGGDVGSFYSDISVVSGTEGVFTFSGGVDTVTPESPPP</sequence>
<feature type="region of interest" description="Disordered" evidence="1">
    <location>
        <begin position="68"/>
        <end position="179"/>
    </location>
</feature>
<keyword evidence="3" id="KW-1185">Reference proteome</keyword>
<reference evidence="2 3" key="1">
    <citation type="submission" date="2023-03" db="EMBL/GenBank/DDBJ databases">
        <title>Genome insight into feeding habits of ladybird beetles.</title>
        <authorList>
            <person name="Li H.-S."/>
            <person name="Huang Y.-H."/>
            <person name="Pang H."/>
        </authorList>
    </citation>
    <scope>NUCLEOTIDE SEQUENCE [LARGE SCALE GENOMIC DNA]</scope>
    <source>
        <strain evidence="2">SYSU_2023b</strain>
        <tissue evidence="2">Whole body</tissue>
    </source>
</reference>
<evidence type="ECO:0000256" key="1">
    <source>
        <dbReference type="SAM" id="MobiDB-lite"/>
    </source>
</evidence>
<evidence type="ECO:0000313" key="3">
    <source>
        <dbReference type="Proteomes" id="UP001431783"/>
    </source>
</evidence>
<evidence type="ECO:0000313" key="2">
    <source>
        <dbReference type="EMBL" id="KAK9873646.1"/>
    </source>
</evidence>
<dbReference type="Proteomes" id="UP001431783">
    <property type="component" value="Unassembled WGS sequence"/>
</dbReference>
<gene>
    <name evidence="2" type="ORF">WA026_023431</name>
</gene>
<dbReference type="AlphaFoldDB" id="A0AAW1U113"/>
<dbReference type="EMBL" id="JARQZJ010000024">
    <property type="protein sequence ID" value="KAK9873646.1"/>
    <property type="molecule type" value="Genomic_DNA"/>
</dbReference>
<name>A0AAW1U113_9CUCU</name>